<reference evidence="2" key="1">
    <citation type="submission" date="2016-10" db="EMBL/GenBank/DDBJ databases">
        <authorList>
            <person name="Varghese N."/>
            <person name="Submissions S."/>
        </authorList>
    </citation>
    <scope>NUCLEOTIDE SEQUENCE [LARGE SCALE GENOMIC DNA]</scope>
    <source>
        <strain evidence="2">CGMCC 1.3703</strain>
    </source>
</reference>
<name>A0A1H0IB44_HALAD</name>
<dbReference type="EMBL" id="FNIZ01000004">
    <property type="protein sequence ID" value="SDO28637.1"/>
    <property type="molecule type" value="Genomic_DNA"/>
</dbReference>
<evidence type="ECO:0000313" key="1">
    <source>
        <dbReference type="EMBL" id="SDO28637.1"/>
    </source>
</evidence>
<dbReference type="InterPro" id="IPR046037">
    <property type="entry name" value="DUF5995"/>
</dbReference>
<sequence length="259" mass="31418">MRTVQSSVEESQTLDLVILQMEERLKTLEEHKDFNSVFQRVYLLMTKEMQKRLAADFFTDPIWMERLLIHFADRYFQAMDNLQSEKEDSRCWTLAFRMAEQKQTFVLQDALLGINAHINYDLPLALHHIISKEKIWPDSRLMLHRRKDHERINDVLAELVDIVQDELSAHYARFIKWMDRLLRRHDEKLSSFFLSHCRTNVWYNTELLLNTTSLEQFKKEQQRIDQEVHRIGIEIATFHSRRFSFTKHFVPLSRKYKWF</sequence>
<dbReference type="Proteomes" id="UP000198860">
    <property type="component" value="Unassembled WGS sequence"/>
</dbReference>
<protein>
    <submittedName>
        <fullName evidence="1">Uncharacterized protein</fullName>
    </submittedName>
</protein>
<accession>A0A1H0IB44</accession>
<evidence type="ECO:0000313" key="2">
    <source>
        <dbReference type="Proteomes" id="UP000198860"/>
    </source>
</evidence>
<dbReference type="AlphaFoldDB" id="A0A1H0IB44"/>
<proteinExistence type="predicted"/>
<dbReference type="RefSeq" id="WP_089651454.1">
    <property type="nucleotide sequence ID" value="NZ_FNIZ01000004.1"/>
</dbReference>
<dbReference type="Pfam" id="PF19458">
    <property type="entry name" value="DUF5995"/>
    <property type="match status" value="1"/>
</dbReference>
<keyword evidence="2" id="KW-1185">Reference proteome</keyword>
<dbReference type="STRING" id="240303.SAMN05421677_10430"/>
<dbReference type="OrthoDB" id="583431at2"/>
<gene>
    <name evidence="1" type="ORF">SAMN05421677_10430</name>
</gene>
<organism evidence="1 2">
    <name type="scientific">Halobacillus aidingensis</name>
    <dbReference type="NCBI Taxonomy" id="240303"/>
    <lineage>
        <taxon>Bacteria</taxon>
        <taxon>Bacillati</taxon>
        <taxon>Bacillota</taxon>
        <taxon>Bacilli</taxon>
        <taxon>Bacillales</taxon>
        <taxon>Bacillaceae</taxon>
        <taxon>Halobacillus</taxon>
    </lineage>
</organism>